<dbReference type="OrthoDB" id="9802846at2"/>
<dbReference type="SUPFAM" id="SSF160719">
    <property type="entry name" value="gpW/gp25-like"/>
    <property type="match status" value="1"/>
</dbReference>
<gene>
    <name evidence="2" type="ORF">COO20_13335</name>
</gene>
<evidence type="ECO:0000313" key="3">
    <source>
        <dbReference type="Proteomes" id="UP000233597"/>
    </source>
</evidence>
<accession>A0A2N3KSL6</accession>
<reference evidence="2 3" key="1">
    <citation type="submission" date="2017-09" db="EMBL/GenBank/DDBJ databases">
        <title>Biodiversity and function of Thalassospira species in the particle-attached aromatic-hydrocarbon-degrading consortia from the surface seawater of the South China Sea.</title>
        <authorList>
            <person name="Dong C."/>
            <person name="Liu R."/>
            <person name="Shao Z."/>
        </authorList>
    </citation>
    <scope>NUCLEOTIDE SEQUENCE [LARGE SCALE GENOMIC DNA]</scope>
    <source>
        <strain evidence="2 3">CSC1P2</strain>
    </source>
</reference>
<feature type="domain" description="IraD/Gp25-like" evidence="1">
    <location>
        <begin position="17"/>
        <end position="98"/>
    </location>
</feature>
<proteinExistence type="predicted"/>
<organism evidence="2 3">
    <name type="scientific">Thalassospira marina</name>
    <dbReference type="NCBI Taxonomy" id="2048283"/>
    <lineage>
        <taxon>Bacteria</taxon>
        <taxon>Pseudomonadati</taxon>
        <taxon>Pseudomonadota</taxon>
        <taxon>Alphaproteobacteria</taxon>
        <taxon>Rhodospirillales</taxon>
        <taxon>Thalassospiraceae</taxon>
        <taxon>Thalassospira</taxon>
    </lineage>
</organism>
<comment type="caution">
    <text evidence="2">The sequence shown here is derived from an EMBL/GenBank/DDBJ whole genome shotgun (WGS) entry which is preliminary data.</text>
</comment>
<dbReference type="EMBL" id="NWTK01000008">
    <property type="protein sequence ID" value="PKR53517.1"/>
    <property type="molecule type" value="Genomic_DNA"/>
</dbReference>
<dbReference type="RefSeq" id="WP_101267311.1">
    <property type="nucleotide sequence ID" value="NZ_NWTK01000008.1"/>
</dbReference>
<evidence type="ECO:0000313" key="2">
    <source>
        <dbReference type="EMBL" id="PKR53517.1"/>
    </source>
</evidence>
<dbReference type="Pfam" id="PF04965">
    <property type="entry name" value="GPW_gp25"/>
    <property type="match status" value="1"/>
</dbReference>
<protein>
    <submittedName>
        <fullName evidence="2">Baseplate assembly protein W</fullName>
    </submittedName>
</protein>
<dbReference type="Gene3D" id="3.10.450.40">
    <property type="match status" value="1"/>
</dbReference>
<sequence length="114" mass="12578">MAGMDAKTGRRLEGGRHLAQSIGMIASVRPGSNSVPLLRSFGSENMDMIDRPVNGSFAVDTYFAVAESIRKWEDRLRLERVQLSQPQPGRVALYIEGVDTATGEKISLETEVQR</sequence>
<evidence type="ECO:0000259" key="1">
    <source>
        <dbReference type="Pfam" id="PF04965"/>
    </source>
</evidence>
<dbReference type="InterPro" id="IPR007048">
    <property type="entry name" value="IraD/Gp25-like"/>
</dbReference>
<dbReference type="AlphaFoldDB" id="A0A2N3KSL6"/>
<name>A0A2N3KSL6_9PROT</name>
<dbReference type="Proteomes" id="UP000233597">
    <property type="component" value="Unassembled WGS sequence"/>
</dbReference>